<sequence>MHYFETDYFKYINNELYIENINANELIKEFGTPLYVYSKNHFISQYQKFRDAFSAIDHQIFYAMKSNFNLSVINTFVQLGSGVDVNSEGELFRALKTGISQSKLILTGVGKTKNEIRLGLEKKVMMIKAESEEEVELINKIASEMNVIAPVALRVNPDVDAKTHPYISTGLSKNKFGIDSATALSIYRRRNELKHIQFTGIDMHIGSQITSIGPFVEAISKMSELYFQLKDEGLELKHFDVGGGIGVQYNNEKSFTIEEFAERTIPLFKKLNCKILFEPGRFLTGNGGILLTEVLYNKQNGNKKFIIVDAAMNDLLRPTIYQAYHHIQPIIQHQDRIDIVADIVGPVCETGDYFARDREIQKTFSGEFLAVMSAGAYGMTMSSNYNARRRPPEILVDGERFYVTRSRETFEQMLWDEKIV</sequence>
<dbReference type="InterPro" id="IPR002986">
    <property type="entry name" value="DAP_deCOOHase_LysA"/>
</dbReference>
<evidence type="ECO:0000256" key="8">
    <source>
        <dbReference type="RuleBase" id="RU003738"/>
    </source>
</evidence>
<dbReference type="UniPathway" id="UPA00034">
    <property type="reaction ID" value="UER00027"/>
</dbReference>
<dbReference type="SUPFAM" id="SSF51419">
    <property type="entry name" value="PLP-binding barrel"/>
    <property type="match status" value="1"/>
</dbReference>
<keyword evidence="2 5" id="KW-0210">Decarboxylase</keyword>
<feature type="binding site" evidence="5">
    <location>
        <position position="244"/>
    </location>
    <ligand>
        <name>pyridoxal 5'-phosphate</name>
        <dbReference type="ChEBI" id="CHEBI:597326"/>
    </ligand>
</feature>
<evidence type="ECO:0000256" key="3">
    <source>
        <dbReference type="ARBA" id="ARBA00022898"/>
    </source>
</evidence>
<feature type="binding site" evidence="5">
    <location>
        <begin position="278"/>
        <end position="281"/>
    </location>
    <ligand>
        <name>pyridoxal 5'-phosphate</name>
        <dbReference type="ChEBI" id="CHEBI:597326"/>
    </ligand>
</feature>
<evidence type="ECO:0000256" key="6">
    <source>
        <dbReference type="NCBIfam" id="TIGR01048"/>
    </source>
</evidence>
<proteinExistence type="inferred from homology"/>
<dbReference type="AlphaFoldDB" id="A0A7V3E7F8"/>
<dbReference type="InterPro" id="IPR009006">
    <property type="entry name" value="Ala_racemase/Decarboxylase_C"/>
</dbReference>
<dbReference type="Gene3D" id="3.20.20.10">
    <property type="entry name" value="Alanine racemase"/>
    <property type="match status" value="1"/>
</dbReference>
<dbReference type="Pfam" id="PF00278">
    <property type="entry name" value="Orn_DAP_Arg_deC"/>
    <property type="match status" value="1"/>
</dbReference>
<keyword evidence="5 8" id="KW-0457">Lysine biosynthesis</keyword>
<feature type="binding site" evidence="5">
    <location>
        <position position="317"/>
    </location>
    <ligand>
        <name>substrate</name>
    </ligand>
</feature>
<keyword evidence="5" id="KW-0028">Amino-acid biosynthesis</keyword>
<evidence type="ECO:0000256" key="4">
    <source>
        <dbReference type="ARBA" id="ARBA00023239"/>
    </source>
</evidence>
<comment type="catalytic activity">
    <reaction evidence="5 8">
        <text>meso-2,6-diaminopimelate + H(+) = L-lysine + CO2</text>
        <dbReference type="Rhea" id="RHEA:15101"/>
        <dbReference type="ChEBI" id="CHEBI:15378"/>
        <dbReference type="ChEBI" id="CHEBI:16526"/>
        <dbReference type="ChEBI" id="CHEBI:32551"/>
        <dbReference type="ChEBI" id="CHEBI:57791"/>
        <dbReference type="EC" id="4.1.1.20"/>
    </reaction>
</comment>
<feature type="binding site" evidence="5">
    <location>
        <position position="349"/>
    </location>
    <ligand>
        <name>substrate</name>
    </ligand>
</feature>
<evidence type="ECO:0000313" key="11">
    <source>
        <dbReference type="EMBL" id="HFI91831.1"/>
    </source>
</evidence>
<feature type="binding site" evidence="5">
    <location>
        <position position="377"/>
    </location>
    <ligand>
        <name>substrate</name>
    </ligand>
</feature>
<comment type="function">
    <text evidence="5">Specifically catalyzes the decarboxylation of meso-diaminopimelate (meso-DAP) to L-lysine.</text>
</comment>
<comment type="caution">
    <text evidence="11">The sequence shown here is derived from an EMBL/GenBank/DDBJ whole genome shotgun (WGS) entry which is preliminary data.</text>
</comment>
<dbReference type="InterPro" id="IPR000183">
    <property type="entry name" value="Orn/DAP/Arg_de-COase"/>
</dbReference>
<evidence type="ECO:0000256" key="7">
    <source>
        <dbReference type="PIRSR" id="PIRSR600183-50"/>
    </source>
</evidence>
<evidence type="ECO:0000256" key="5">
    <source>
        <dbReference type="HAMAP-Rule" id="MF_02120"/>
    </source>
</evidence>
<evidence type="ECO:0000256" key="2">
    <source>
        <dbReference type="ARBA" id="ARBA00022793"/>
    </source>
</evidence>
<dbReference type="PRINTS" id="PR01181">
    <property type="entry name" value="DAPDCRBXLASE"/>
</dbReference>
<comment type="cofactor">
    <cofactor evidence="1 5 7 8">
        <name>pyridoxal 5'-phosphate</name>
        <dbReference type="ChEBI" id="CHEBI:597326"/>
    </cofactor>
</comment>
<comment type="pathway">
    <text evidence="5 8">Amino-acid biosynthesis; L-lysine biosynthesis via DAP pathway; L-lysine from DL-2,6-diaminopimelate: step 1/1.</text>
</comment>
<dbReference type="HAMAP" id="MF_02120">
    <property type="entry name" value="LysA"/>
    <property type="match status" value="1"/>
</dbReference>
<dbReference type="InterPro" id="IPR022644">
    <property type="entry name" value="De-COase2_N"/>
</dbReference>
<dbReference type="NCBIfam" id="TIGR01048">
    <property type="entry name" value="lysA"/>
    <property type="match status" value="1"/>
</dbReference>
<dbReference type="PANTHER" id="PTHR43727:SF2">
    <property type="entry name" value="GROUP IV DECARBOXYLASE"/>
    <property type="match status" value="1"/>
</dbReference>
<feature type="active site" description="Proton donor" evidence="7">
    <location>
        <position position="348"/>
    </location>
</feature>
<comment type="similarity">
    <text evidence="5">Belongs to the Orn/Lys/Arg decarboxylase class-II family. LysA subfamily.</text>
</comment>
<keyword evidence="3 5" id="KW-0663">Pyridoxal phosphate</keyword>
<name>A0A7V3E7F8_9BACT</name>
<evidence type="ECO:0000259" key="10">
    <source>
        <dbReference type="Pfam" id="PF02784"/>
    </source>
</evidence>
<gene>
    <name evidence="5 11" type="primary">lysA</name>
    <name evidence="11" type="ORF">ENS31_09940</name>
</gene>
<evidence type="ECO:0000256" key="1">
    <source>
        <dbReference type="ARBA" id="ARBA00001933"/>
    </source>
</evidence>
<feature type="modified residue" description="N6-(pyridoxal phosphate)lysine" evidence="5 7">
    <location>
        <position position="65"/>
    </location>
</feature>
<reference evidence="11" key="1">
    <citation type="journal article" date="2020" name="mSystems">
        <title>Genome- and Community-Level Interaction Insights into Carbon Utilization and Element Cycling Functions of Hydrothermarchaeota in Hydrothermal Sediment.</title>
        <authorList>
            <person name="Zhou Z."/>
            <person name="Liu Y."/>
            <person name="Xu W."/>
            <person name="Pan J."/>
            <person name="Luo Z.H."/>
            <person name="Li M."/>
        </authorList>
    </citation>
    <scope>NUCLEOTIDE SEQUENCE [LARGE SCALE GENOMIC DNA]</scope>
    <source>
        <strain evidence="11">SpSt-479</strain>
    </source>
</reference>
<feature type="domain" description="Orn/DAP/Arg decarboxylase 2 C-terminal" evidence="9">
    <location>
        <begin position="35"/>
        <end position="375"/>
    </location>
</feature>
<dbReference type="InterPro" id="IPR022643">
    <property type="entry name" value="De-COase2_C"/>
</dbReference>
<dbReference type="SUPFAM" id="SSF50621">
    <property type="entry name" value="Alanine racemase C-terminal domain-like"/>
    <property type="match status" value="1"/>
</dbReference>
<dbReference type="InterPro" id="IPR022657">
    <property type="entry name" value="De-COase2_CS"/>
</dbReference>
<dbReference type="PANTHER" id="PTHR43727">
    <property type="entry name" value="DIAMINOPIMELATE DECARBOXYLASE"/>
    <property type="match status" value="1"/>
</dbReference>
<protein>
    <recommendedName>
        <fullName evidence="5 6">Diaminopimelate decarboxylase</fullName>
        <shortName evidence="5">DAP decarboxylase</shortName>
        <shortName evidence="5">DAPDC</shortName>
        <ecNumber evidence="5 6">4.1.1.20</ecNumber>
    </recommendedName>
</protein>
<evidence type="ECO:0000259" key="9">
    <source>
        <dbReference type="Pfam" id="PF00278"/>
    </source>
</evidence>
<feature type="domain" description="Orn/DAP/Arg decarboxylase 2 N-terminal" evidence="10">
    <location>
        <begin position="41"/>
        <end position="284"/>
    </location>
</feature>
<dbReference type="GO" id="GO:0009089">
    <property type="term" value="P:lysine biosynthetic process via diaminopimelate"/>
    <property type="evidence" value="ECO:0007669"/>
    <property type="project" value="UniProtKB-UniRule"/>
</dbReference>
<dbReference type="PROSITE" id="PS00879">
    <property type="entry name" value="ODR_DC_2_2"/>
    <property type="match status" value="1"/>
</dbReference>
<dbReference type="EC" id="4.1.1.20" evidence="5 6"/>
<dbReference type="Pfam" id="PF02784">
    <property type="entry name" value="Orn_Arg_deC_N"/>
    <property type="match status" value="1"/>
</dbReference>
<comment type="subunit">
    <text evidence="5">Homodimer.</text>
</comment>
<dbReference type="Gene3D" id="2.40.37.10">
    <property type="entry name" value="Lyase, Ornithine Decarboxylase, Chain A, domain 1"/>
    <property type="match status" value="1"/>
</dbReference>
<accession>A0A7V3E7F8</accession>
<dbReference type="PRINTS" id="PR01179">
    <property type="entry name" value="ODADCRBXLASE"/>
</dbReference>
<dbReference type="EMBL" id="DSUJ01000008">
    <property type="protein sequence ID" value="HFI91831.1"/>
    <property type="molecule type" value="Genomic_DNA"/>
</dbReference>
<feature type="binding site" evidence="5">
    <location>
        <position position="377"/>
    </location>
    <ligand>
        <name>pyridoxal 5'-phosphate</name>
        <dbReference type="ChEBI" id="CHEBI:597326"/>
    </ligand>
</feature>
<dbReference type="GO" id="GO:0008836">
    <property type="term" value="F:diaminopimelate decarboxylase activity"/>
    <property type="evidence" value="ECO:0007669"/>
    <property type="project" value="UniProtKB-UniRule"/>
</dbReference>
<dbReference type="CDD" id="cd06828">
    <property type="entry name" value="PLPDE_III_DapDC"/>
    <property type="match status" value="1"/>
</dbReference>
<organism evidence="11">
    <name type="scientific">Ignavibacterium album</name>
    <dbReference type="NCBI Taxonomy" id="591197"/>
    <lineage>
        <taxon>Bacteria</taxon>
        <taxon>Pseudomonadati</taxon>
        <taxon>Ignavibacteriota</taxon>
        <taxon>Ignavibacteria</taxon>
        <taxon>Ignavibacteriales</taxon>
        <taxon>Ignavibacteriaceae</taxon>
        <taxon>Ignavibacterium</taxon>
    </lineage>
</organism>
<feature type="binding site" evidence="5">
    <location>
        <position position="321"/>
    </location>
    <ligand>
        <name>substrate</name>
    </ligand>
</feature>
<dbReference type="InterPro" id="IPR029066">
    <property type="entry name" value="PLP-binding_barrel"/>
</dbReference>
<keyword evidence="4 5" id="KW-0456">Lyase</keyword>
<dbReference type="FunFam" id="3.20.20.10:FF:000003">
    <property type="entry name" value="Diaminopimelate decarboxylase"/>
    <property type="match status" value="1"/>
</dbReference>
<dbReference type="GO" id="GO:0030170">
    <property type="term" value="F:pyridoxal phosphate binding"/>
    <property type="evidence" value="ECO:0007669"/>
    <property type="project" value="UniProtKB-UniRule"/>
</dbReference>
<feature type="binding site" evidence="5">
    <location>
        <position position="281"/>
    </location>
    <ligand>
        <name>substrate</name>
    </ligand>
</feature>